<evidence type="ECO:0000256" key="7">
    <source>
        <dbReference type="ARBA" id="ARBA00023242"/>
    </source>
</evidence>
<dbReference type="OrthoDB" id="1920326at2759"/>
<evidence type="ECO:0000256" key="1">
    <source>
        <dbReference type="ARBA" id="ARBA00004123"/>
    </source>
</evidence>
<evidence type="ECO:0000256" key="2">
    <source>
        <dbReference type="ARBA" id="ARBA00022722"/>
    </source>
</evidence>
<dbReference type="STRING" id="1054147.F4PLB4"/>
<proteinExistence type="predicted"/>
<evidence type="ECO:0000313" key="11">
    <source>
        <dbReference type="EMBL" id="EGG23336.1"/>
    </source>
</evidence>
<gene>
    <name evidence="11" type="ORF">DFA_05468</name>
</gene>
<feature type="domain" description="3'-5' exonuclease" evidence="10">
    <location>
        <begin position="264"/>
        <end position="445"/>
    </location>
</feature>
<evidence type="ECO:0000313" key="12">
    <source>
        <dbReference type="Proteomes" id="UP000007797"/>
    </source>
</evidence>
<evidence type="ECO:0000256" key="6">
    <source>
        <dbReference type="ARBA" id="ARBA00022842"/>
    </source>
</evidence>
<keyword evidence="4" id="KW-0378">Hydrolase</keyword>
<dbReference type="Pfam" id="PF01612">
    <property type="entry name" value="DNA_pol_A_exo1"/>
    <property type="match status" value="1"/>
</dbReference>
<evidence type="ECO:0000256" key="3">
    <source>
        <dbReference type="ARBA" id="ARBA00022723"/>
    </source>
</evidence>
<name>F4PLB4_CACFS</name>
<sequence>METPKLKQTKDELAYIKRLVLSTIKKSGSTSLFTKLSNNYSTSTSTISGRSSLSSSCGHDGVIQLNNNNKNNYCNLYSTSSSINRSSSLMFNNSNNNHNNQCRCFNCKSLSSSSSSSTCSFLPSSSRSYSSSNTDDKDVINHLNLRNVVVVEQRRSTKKLEQFDQLLTDQQLLPSDAKIVKLTKKYCIDINISKVGKKEYYKITFPTRLEAIEFYNRLCLEKKRLGDESIEFLFKIPHTQLDPMYEIKSEEMLALDVGEVTNTEVIDSEEQAVEAVSKLLDGKMPWDVKVSDAVVLGMDCEWPALRKFLTKEDPKISLIQLSNGEYTALFRICKFEEIPDALVQLLTSRSILKVGHGLSKDANRLNKEQKICMDGVDDLAYHPVTYRCNPDSINDMVAMFLNTNITRRASVIRSNWGTSQDLTHEQILSAAQRSHFSRQLYFKLQTVSFDIDLSQ</sequence>
<dbReference type="AlphaFoldDB" id="F4PLB4"/>
<dbReference type="GO" id="GO:0008408">
    <property type="term" value="F:3'-5' exonuclease activity"/>
    <property type="evidence" value="ECO:0007669"/>
    <property type="project" value="InterPro"/>
</dbReference>
<keyword evidence="5" id="KW-0269">Exonuclease</keyword>
<comment type="subcellular location">
    <subcellularLocation>
        <location evidence="1">Nucleus</location>
    </subcellularLocation>
</comment>
<evidence type="ECO:0000256" key="8">
    <source>
        <dbReference type="ARBA" id="ARBA00040531"/>
    </source>
</evidence>
<accession>F4PLB4</accession>
<keyword evidence="3" id="KW-0479">Metal-binding</keyword>
<keyword evidence="2" id="KW-0540">Nuclease</keyword>
<dbReference type="GO" id="GO:0046872">
    <property type="term" value="F:metal ion binding"/>
    <property type="evidence" value="ECO:0007669"/>
    <property type="project" value="UniProtKB-KW"/>
</dbReference>
<evidence type="ECO:0000256" key="4">
    <source>
        <dbReference type="ARBA" id="ARBA00022801"/>
    </source>
</evidence>
<dbReference type="GO" id="GO:0003676">
    <property type="term" value="F:nucleic acid binding"/>
    <property type="evidence" value="ECO:0007669"/>
    <property type="project" value="InterPro"/>
</dbReference>
<evidence type="ECO:0000256" key="9">
    <source>
        <dbReference type="ARBA" id="ARBA00042761"/>
    </source>
</evidence>
<keyword evidence="7" id="KW-0539">Nucleus</keyword>
<dbReference type="GeneID" id="14875369"/>
<organism evidence="11 12">
    <name type="scientific">Cavenderia fasciculata</name>
    <name type="common">Slime mold</name>
    <name type="synonym">Dictyostelium fasciculatum</name>
    <dbReference type="NCBI Taxonomy" id="261658"/>
    <lineage>
        <taxon>Eukaryota</taxon>
        <taxon>Amoebozoa</taxon>
        <taxon>Evosea</taxon>
        <taxon>Eumycetozoa</taxon>
        <taxon>Dictyostelia</taxon>
        <taxon>Acytosteliales</taxon>
        <taxon>Cavenderiaceae</taxon>
        <taxon>Cavenderia</taxon>
    </lineage>
</organism>
<dbReference type="InterPro" id="IPR051132">
    <property type="entry name" value="3-5_Exonuclease_domain"/>
</dbReference>
<dbReference type="InterPro" id="IPR036397">
    <property type="entry name" value="RNaseH_sf"/>
</dbReference>
<evidence type="ECO:0000259" key="10">
    <source>
        <dbReference type="Pfam" id="PF01612"/>
    </source>
</evidence>
<dbReference type="PANTHER" id="PTHR13620:SF109">
    <property type="entry name" value="3'-5' EXONUCLEASE"/>
    <property type="match status" value="1"/>
</dbReference>
<keyword evidence="6" id="KW-0460">Magnesium</keyword>
<dbReference type="InterPro" id="IPR012337">
    <property type="entry name" value="RNaseH-like_sf"/>
</dbReference>
<reference evidence="12" key="1">
    <citation type="journal article" date="2011" name="Genome Res.">
        <title>Phylogeny-wide analysis of social amoeba genomes highlights ancient origins for complex intercellular communication.</title>
        <authorList>
            <person name="Heidel A.J."/>
            <person name="Lawal H.M."/>
            <person name="Felder M."/>
            <person name="Schilde C."/>
            <person name="Helps N.R."/>
            <person name="Tunggal B."/>
            <person name="Rivero F."/>
            <person name="John U."/>
            <person name="Schleicher M."/>
            <person name="Eichinger L."/>
            <person name="Platzer M."/>
            <person name="Noegel A.A."/>
            <person name="Schaap P."/>
            <person name="Gloeckner G."/>
        </authorList>
    </citation>
    <scope>NUCLEOTIDE SEQUENCE [LARGE SCALE GENOMIC DNA]</scope>
    <source>
        <strain evidence="12">SH3</strain>
    </source>
</reference>
<dbReference type="Proteomes" id="UP000007797">
    <property type="component" value="Unassembled WGS sequence"/>
</dbReference>
<dbReference type="PANTHER" id="PTHR13620">
    <property type="entry name" value="3-5 EXONUCLEASE"/>
    <property type="match status" value="1"/>
</dbReference>
<dbReference type="InterPro" id="IPR002562">
    <property type="entry name" value="3'-5'_exonuclease_dom"/>
</dbReference>
<dbReference type="GO" id="GO:0006139">
    <property type="term" value="P:nucleobase-containing compound metabolic process"/>
    <property type="evidence" value="ECO:0007669"/>
    <property type="project" value="InterPro"/>
</dbReference>
<dbReference type="GO" id="GO:0005634">
    <property type="term" value="C:nucleus"/>
    <property type="evidence" value="ECO:0007669"/>
    <property type="project" value="UniProtKB-SubCell"/>
</dbReference>
<dbReference type="CDD" id="cd06141">
    <property type="entry name" value="WRN_exo"/>
    <property type="match status" value="1"/>
</dbReference>
<evidence type="ECO:0000256" key="5">
    <source>
        <dbReference type="ARBA" id="ARBA00022839"/>
    </source>
</evidence>
<protein>
    <recommendedName>
        <fullName evidence="8">3'-5' exonuclease</fullName>
    </recommendedName>
    <alternativeName>
        <fullName evidence="9">Werner Syndrome-like exonuclease</fullName>
    </alternativeName>
</protein>
<dbReference type="KEGG" id="dfa:DFA_05468"/>
<keyword evidence="12" id="KW-1185">Reference proteome</keyword>
<dbReference type="RefSeq" id="XP_004361187.1">
    <property type="nucleotide sequence ID" value="XM_004361130.1"/>
</dbReference>
<dbReference type="SUPFAM" id="SSF53098">
    <property type="entry name" value="Ribonuclease H-like"/>
    <property type="match status" value="1"/>
</dbReference>
<dbReference type="EMBL" id="GL883008">
    <property type="protein sequence ID" value="EGG23336.1"/>
    <property type="molecule type" value="Genomic_DNA"/>
</dbReference>
<dbReference type="Gene3D" id="3.30.420.10">
    <property type="entry name" value="Ribonuclease H-like superfamily/Ribonuclease H"/>
    <property type="match status" value="1"/>
</dbReference>